<dbReference type="Gene3D" id="3.30.2350.10">
    <property type="entry name" value="Pseudouridine synthase"/>
    <property type="match status" value="1"/>
</dbReference>
<proteinExistence type="inferred from homology"/>
<protein>
    <submittedName>
        <fullName evidence="3">Trub2p</fullName>
        <ecNumber evidence="3">5.4.99.25</ecNumber>
    </submittedName>
</protein>
<organism evidence="3 4">
    <name type="scientific">Halocaridina rubra</name>
    <name type="common">Hawaiian red shrimp</name>
    <dbReference type="NCBI Taxonomy" id="373956"/>
    <lineage>
        <taxon>Eukaryota</taxon>
        <taxon>Metazoa</taxon>
        <taxon>Ecdysozoa</taxon>
        <taxon>Arthropoda</taxon>
        <taxon>Crustacea</taxon>
        <taxon>Multicrustacea</taxon>
        <taxon>Malacostraca</taxon>
        <taxon>Eumalacostraca</taxon>
        <taxon>Eucarida</taxon>
        <taxon>Decapoda</taxon>
        <taxon>Pleocyemata</taxon>
        <taxon>Caridea</taxon>
        <taxon>Atyoidea</taxon>
        <taxon>Atyidae</taxon>
        <taxon>Halocaridina</taxon>
    </lineage>
</organism>
<name>A0AAN8X022_HALRR</name>
<dbReference type="EC" id="5.4.99.25" evidence="3"/>
<dbReference type="AlphaFoldDB" id="A0AAN8X022"/>
<dbReference type="InterPro" id="IPR002501">
    <property type="entry name" value="PsdUridine_synth_N"/>
</dbReference>
<keyword evidence="3" id="KW-0413">Isomerase</keyword>
<dbReference type="Pfam" id="PF01509">
    <property type="entry name" value="TruB_N"/>
    <property type="match status" value="1"/>
</dbReference>
<dbReference type="SUPFAM" id="SSF55120">
    <property type="entry name" value="Pseudouridine synthase"/>
    <property type="match status" value="1"/>
</dbReference>
<evidence type="ECO:0000313" key="4">
    <source>
        <dbReference type="Proteomes" id="UP001381693"/>
    </source>
</evidence>
<accession>A0AAN8X022</accession>
<evidence type="ECO:0000313" key="3">
    <source>
        <dbReference type="EMBL" id="KAK7070379.1"/>
    </source>
</evidence>
<evidence type="ECO:0000259" key="2">
    <source>
        <dbReference type="Pfam" id="PF01509"/>
    </source>
</evidence>
<dbReference type="Proteomes" id="UP001381693">
    <property type="component" value="Unassembled WGS sequence"/>
</dbReference>
<dbReference type="PANTHER" id="PTHR13195:SF0">
    <property type="entry name" value="PSEUDOURIDYLATE SYNTHASE TRUB2, MITOCHONDRIAL"/>
    <property type="match status" value="1"/>
</dbReference>
<dbReference type="GO" id="GO:0003723">
    <property type="term" value="F:RNA binding"/>
    <property type="evidence" value="ECO:0007669"/>
    <property type="project" value="InterPro"/>
</dbReference>
<dbReference type="InterPro" id="IPR020103">
    <property type="entry name" value="PsdUridine_synth_cat_dom_sf"/>
</dbReference>
<comment type="caution">
    <text evidence="3">The sequence shown here is derived from an EMBL/GenBank/DDBJ whole genome shotgun (WGS) entry which is preliminary data.</text>
</comment>
<dbReference type="GO" id="GO:0006396">
    <property type="term" value="P:RNA processing"/>
    <property type="evidence" value="ECO:0007669"/>
    <property type="project" value="InterPro"/>
</dbReference>
<dbReference type="InterPro" id="IPR039048">
    <property type="entry name" value="Trub2"/>
</dbReference>
<dbReference type="PANTHER" id="PTHR13195">
    <property type="entry name" value="PSEUDOURIDINE SYNTHASE-RELATED"/>
    <property type="match status" value="1"/>
</dbReference>
<evidence type="ECO:0000256" key="1">
    <source>
        <dbReference type="ARBA" id="ARBA00008999"/>
    </source>
</evidence>
<comment type="similarity">
    <text evidence="1">Belongs to the pseudouridine synthase TruB family.</text>
</comment>
<sequence length="220" mass="24766">MHKNISGVCVMGVNKGTSGTHTVREGRLVRTYSLGGCFGFATDTAFHDGKVLTKATYRHITKSKLARLLMMIQASHQQSAVHFLGLDLQSQAAYEAISEEGMVRPGEKSPPLIYSLNILDFNPPNFTLEVSCINENNYFFQDLIHKIGLQLKSNAVCTHMRCIRYGPWTLQHALLRKHWTLEHIINNINISWPLIRGIKPESPSLRDIDTDKYSEDVAEG</sequence>
<keyword evidence="4" id="KW-1185">Reference proteome</keyword>
<dbReference type="GO" id="GO:0001522">
    <property type="term" value="P:pseudouridine synthesis"/>
    <property type="evidence" value="ECO:0007669"/>
    <property type="project" value="InterPro"/>
</dbReference>
<dbReference type="EMBL" id="JAXCGZ010015401">
    <property type="protein sequence ID" value="KAK7070379.1"/>
    <property type="molecule type" value="Genomic_DNA"/>
</dbReference>
<gene>
    <name evidence="3" type="primary">TRUB2</name>
    <name evidence="3" type="ORF">SK128_001617</name>
</gene>
<dbReference type="GO" id="GO:0160148">
    <property type="term" value="F:tRNA pseudouridine(55) synthase activity"/>
    <property type="evidence" value="ECO:0007669"/>
    <property type="project" value="UniProtKB-EC"/>
</dbReference>
<reference evidence="3 4" key="1">
    <citation type="submission" date="2023-11" db="EMBL/GenBank/DDBJ databases">
        <title>Halocaridina rubra genome assembly.</title>
        <authorList>
            <person name="Smith C."/>
        </authorList>
    </citation>
    <scope>NUCLEOTIDE SEQUENCE [LARGE SCALE GENOMIC DNA]</scope>
    <source>
        <strain evidence="3">EP-1</strain>
        <tissue evidence="3">Whole</tissue>
    </source>
</reference>
<feature type="domain" description="Pseudouridine synthase II N-terminal" evidence="2">
    <location>
        <begin position="5"/>
        <end position="133"/>
    </location>
</feature>